<sequence>MTYTIEFRNKVLKALIKINEPHYSAIKKQIYDLAENPRPQGYRKLTGRKGYRIRVGDYRIIYEIFDDILLIDVIDLGHRKDIYE</sequence>
<dbReference type="Pfam" id="PF05016">
    <property type="entry name" value="ParE_toxin"/>
    <property type="match status" value="1"/>
</dbReference>
<keyword evidence="4" id="KW-1185">Reference proteome</keyword>
<comment type="similarity">
    <text evidence="1">Belongs to the RelE toxin family.</text>
</comment>
<dbReference type="AlphaFoldDB" id="A0A1G7VV69"/>
<evidence type="ECO:0000256" key="2">
    <source>
        <dbReference type="ARBA" id="ARBA00022649"/>
    </source>
</evidence>
<evidence type="ECO:0000313" key="4">
    <source>
        <dbReference type="Proteomes" id="UP000199274"/>
    </source>
</evidence>
<organism evidence="3 4">
    <name type="scientific">Flavobacterium omnivorum</name>
    <dbReference type="NCBI Taxonomy" id="178355"/>
    <lineage>
        <taxon>Bacteria</taxon>
        <taxon>Pseudomonadati</taxon>
        <taxon>Bacteroidota</taxon>
        <taxon>Flavobacteriia</taxon>
        <taxon>Flavobacteriales</taxon>
        <taxon>Flavobacteriaceae</taxon>
        <taxon>Flavobacterium</taxon>
    </lineage>
</organism>
<dbReference type="InterPro" id="IPR007712">
    <property type="entry name" value="RelE/ParE_toxin"/>
</dbReference>
<dbReference type="EMBL" id="FNDB01000001">
    <property type="protein sequence ID" value="SDG63448.1"/>
    <property type="molecule type" value="Genomic_DNA"/>
</dbReference>
<dbReference type="SUPFAM" id="SSF143011">
    <property type="entry name" value="RelE-like"/>
    <property type="match status" value="1"/>
</dbReference>
<dbReference type="InterPro" id="IPR035093">
    <property type="entry name" value="RelE/ParE_toxin_dom_sf"/>
</dbReference>
<dbReference type="Proteomes" id="UP000199274">
    <property type="component" value="Unassembled WGS sequence"/>
</dbReference>
<proteinExistence type="inferred from homology"/>
<name>A0A1G7VV69_9FLAO</name>
<dbReference type="NCBIfam" id="TIGR02385">
    <property type="entry name" value="RelE_StbE"/>
    <property type="match status" value="1"/>
</dbReference>
<accession>A0A1G7VV69</accession>
<protein>
    <submittedName>
        <fullName evidence="3">mRNA interferase RelE/StbE</fullName>
    </submittedName>
</protein>
<evidence type="ECO:0000313" key="3">
    <source>
        <dbReference type="EMBL" id="SDG63448.1"/>
    </source>
</evidence>
<dbReference type="OrthoDB" id="9805098at2"/>
<gene>
    <name evidence="3" type="ORF">SAMN04488062_101187</name>
</gene>
<evidence type="ECO:0000256" key="1">
    <source>
        <dbReference type="ARBA" id="ARBA00006226"/>
    </source>
</evidence>
<dbReference type="PANTHER" id="PTHR35601">
    <property type="entry name" value="TOXIN RELE"/>
    <property type="match status" value="1"/>
</dbReference>
<dbReference type="PANTHER" id="PTHR35601:SF1">
    <property type="entry name" value="TOXIN RELE"/>
    <property type="match status" value="1"/>
</dbReference>
<keyword evidence="2" id="KW-1277">Toxin-antitoxin system</keyword>
<dbReference type="Gene3D" id="3.30.2310.20">
    <property type="entry name" value="RelE-like"/>
    <property type="match status" value="1"/>
</dbReference>
<dbReference type="STRING" id="178355.SAMN04488062_101187"/>
<dbReference type="RefSeq" id="WP_091253920.1">
    <property type="nucleotide sequence ID" value="NZ_FNDB01000001.1"/>
</dbReference>
<reference evidence="4" key="1">
    <citation type="submission" date="2016-10" db="EMBL/GenBank/DDBJ databases">
        <authorList>
            <person name="Varghese N."/>
            <person name="Submissions S."/>
        </authorList>
    </citation>
    <scope>NUCLEOTIDE SEQUENCE [LARGE SCALE GENOMIC DNA]</scope>
    <source>
        <strain evidence="4">CGMCC 1.2747</strain>
    </source>
</reference>